<dbReference type="Proteomes" id="UP000298460">
    <property type="component" value="Unassembled WGS sequence"/>
</dbReference>
<dbReference type="EMBL" id="SPQQ01000011">
    <property type="protein sequence ID" value="TGE35760.1"/>
    <property type="molecule type" value="Genomic_DNA"/>
</dbReference>
<dbReference type="SMART" id="SM00637">
    <property type="entry name" value="CBD_II"/>
    <property type="match status" value="1"/>
</dbReference>
<dbReference type="InterPro" id="IPR012291">
    <property type="entry name" value="CBM2_carb-bd_dom_sf"/>
</dbReference>
<dbReference type="RefSeq" id="WP_135551273.1">
    <property type="nucleotide sequence ID" value="NZ_SPQQ01000011.1"/>
</dbReference>
<proteinExistence type="predicted"/>
<dbReference type="InterPro" id="IPR001919">
    <property type="entry name" value="CBD2"/>
</dbReference>
<evidence type="ECO:0000313" key="3">
    <source>
        <dbReference type="Proteomes" id="UP000298460"/>
    </source>
</evidence>
<dbReference type="InterPro" id="IPR008965">
    <property type="entry name" value="CBM2/CBM3_carb-bd_dom_sf"/>
</dbReference>
<dbReference type="GO" id="GO:0005975">
    <property type="term" value="P:carbohydrate metabolic process"/>
    <property type="evidence" value="ECO:0007669"/>
    <property type="project" value="InterPro"/>
</dbReference>
<dbReference type="GO" id="GO:0030247">
    <property type="term" value="F:polysaccharide binding"/>
    <property type="evidence" value="ECO:0007669"/>
    <property type="project" value="UniProtKB-UniRule"/>
</dbReference>
<dbReference type="Pfam" id="PF00553">
    <property type="entry name" value="CBM_2"/>
    <property type="match status" value="1"/>
</dbReference>
<keyword evidence="3" id="KW-1185">Reference proteome</keyword>
<dbReference type="AlphaFoldDB" id="A0A4Z0QZ88"/>
<dbReference type="SUPFAM" id="SSF49384">
    <property type="entry name" value="Carbohydrate-binding domain"/>
    <property type="match status" value="1"/>
</dbReference>
<gene>
    <name evidence="2" type="ORF">E4K67_23650</name>
</gene>
<dbReference type="PROSITE" id="PS51173">
    <property type="entry name" value="CBM2"/>
    <property type="match status" value="1"/>
</dbReference>
<dbReference type="OrthoDB" id="1792886at2"/>
<protein>
    <submittedName>
        <fullName evidence="2">Sugar-binding protein</fullName>
    </submittedName>
</protein>
<dbReference type="Gene3D" id="2.60.40.290">
    <property type="match status" value="1"/>
</dbReference>
<evidence type="ECO:0000313" key="2">
    <source>
        <dbReference type="EMBL" id="TGE35760.1"/>
    </source>
</evidence>
<organism evidence="2 3">
    <name type="scientific">Desulfosporosinus fructosivorans</name>
    <dbReference type="NCBI Taxonomy" id="2018669"/>
    <lineage>
        <taxon>Bacteria</taxon>
        <taxon>Bacillati</taxon>
        <taxon>Bacillota</taxon>
        <taxon>Clostridia</taxon>
        <taxon>Eubacteriales</taxon>
        <taxon>Desulfitobacteriaceae</taxon>
        <taxon>Desulfosporosinus</taxon>
    </lineage>
</organism>
<reference evidence="2 3" key="1">
    <citation type="submission" date="2019-03" db="EMBL/GenBank/DDBJ databases">
        <title>Draft Genome Sequence of Desulfosporosinus fructosivorans Strain 63.6F, Isolated from Marine Sediment in the Baltic Sea.</title>
        <authorList>
            <person name="Hausmann B."/>
            <person name="Vandieken V."/>
            <person name="Pjevac P."/>
            <person name="Schreck K."/>
            <person name="Herbold C.W."/>
            <person name="Loy A."/>
        </authorList>
    </citation>
    <scope>NUCLEOTIDE SEQUENCE [LARGE SCALE GENOMIC DNA]</scope>
    <source>
        <strain evidence="2 3">63.6F</strain>
    </source>
</reference>
<dbReference type="GO" id="GO:0004553">
    <property type="term" value="F:hydrolase activity, hydrolyzing O-glycosyl compounds"/>
    <property type="evidence" value="ECO:0007669"/>
    <property type="project" value="InterPro"/>
</dbReference>
<comment type="caution">
    <text evidence="2">The sequence shown here is derived from an EMBL/GenBank/DDBJ whole genome shotgun (WGS) entry which is preliminary data.</text>
</comment>
<sequence>MKRVVFFLTLVLIMLSSIVAGTLAMYTVSVDNLAEGSVVAKEFIFLGEGTDTFQQGLKIAPSETTQWQFKVKNYENNIVSETDMYYKLTFNVQAVSGKKAIEPLKVTVKDSNGNALNSVTGVGTFAVVGSFPLAVNGQEQNYLVEISWPDDGTSDVKYAGGNYGTMINVDAVASQIPFSVVDPGDPSQGKQVDVRYETTTPWQNGQSGIYQYNYKVTITNNSSEPINNWSIGFFLPTDKLTDVWSNAKLVSNSPPGYYKFLNPGYNNQATDNILPGQSVSFGGPALGMGTEAIQTISVGGSNISDTTNVDLTCQFGKASLN</sequence>
<feature type="domain" description="CBM2" evidence="1">
    <location>
        <begin position="183"/>
        <end position="306"/>
    </location>
</feature>
<evidence type="ECO:0000259" key="1">
    <source>
        <dbReference type="PROSITE" id="PS51173"/>
    </source>
</evidence>
<accession>A0A4Z0QZ88</accession>
<name>A0A4Z0QZ88_9FIRM</name>